<protein>
    <submittedName>
        <fullName evidence="3">Tm-1-like ATP-binding domain-containing protein</fullName>
    </submittedName>
</protein>
<name>A0A932I5F3_UNCTE</name>
<dbReference type="PANTHER" id="PTHR31862:SF1">
    <property type="entry name" value="UPF0261 DOMAIN PROTEIN (AFU_ORTHOLOGUE AFUA_1G10120)"/>
    <property type="match status" value="1"/>
</dbReference>
<dbReference type="Proteomes" id="UP000782312">
    <property type="component" value="Unassembled WGS sequence"/>
</dbReference>
<dbReference type="AlphaFoldDB" id="A0A932I5F3"/>
<gene>
    <name evidence="3" type="ORF">HYZ11_18435</name>
</gene>
<dbReference type="Pfam" id="PF23189">
    <property type="entry name" value="UPF0261_C"/>
    <property type="match status" value="1"/>
</dbReference>
<dbReference type="CDD" id="cd15488">
    <property type="entry name" value="Tm-1-like"/>
    <property type="match status" value="1"/>
</dbReference>
<feature type="domain" description="UPF0261" evidence="1">
    <location>
        <begin position="5"/>
        <end position="176"/>
    </location>
</feature>
<reference evidence="3" key="1">
    <citation type="submission" date="2020-07" db="EMBL/GenBank/DDBJ databases">
        <title>Huge and variable diversity of episymbiotic CPR bacteria and DPANN archaea in groundwater ecosystems.</title>
        <authorList>
            <person name="He C.Y."/>
            <person name="Keren R."/>
            <person name="Whittaker M."/>
            <person name="Farag I.F."/>
            <person name="Doudna J."/>
            <person name="Cate J.H.D."/>
            <person name="Banfield J.F."/>
        </authorList>
    </citation>
    <scope>NUCLEOTIDE SEQUENCE</scope>
    <source>
        <strain evidence="3">NC_groundwater_763_Ag_S-0.2um_68_21</strain>
    </source>
</reference>
<proteinExistence type="predicted"/>
<keyword evidence="3" id="KW-0067">ATP-binding</keyword>
<evidence type="ECO:0000259" key="2">
    <source>
        <dbReference type="Pfam" id="PF23189"/>
    </source>
</evidence>
<dbReference type="InterPro" id="IPR051353">
    <property type="entry name" value="Tobamovirus_resist_UPF0261"/>
</dbReference>
<evidence type="ECO:0000313" key="4">
    <source>
        <dbReference type="Proteomes" id="UP000782312"/>
    </source>
</evidence>
<dbReference type="PIRSF" id="PIRSF033271">
    <property type="entry name" value="UCP033271"/>
    <property type="match status" value="1"/>
</dbReference>
<dbReference type="InterPro" id="IPR044122">
    <property type="entry name" value="UPF0261_N"/>
</dbReference>
<dbReference type="InterPro" id="IPR008322">
    <property type="entry name" value="UPF0261"/>
</dbReference>
<organism evidence="3 4">
    <name type="scientific">Tectimicrobiota bacterium</name>
    <dbReference type="NCBI Taxonomy" id="2528274"/>
    <lineage>
        <taxon>Bacteria</taxon>
        <taxon>Pseudomonadati</taxon>
        <taxon>Nitrospinota/Tectimicrobiota group</taxon>
        <taxon>Candidatus Tectimicrobiota</taxon>
    </lineage>
</organism>
<dbReference type="Pfam" id="PF06792">
    <property type="entry name" value="UPF0261"/>
    <property type="match status" value="1"/>
</dbReference>
<dbReference type="GO" id="GO:0005524">
    <property type="term" value="F:ATP binding"/>
    <property type="evidence" value="ECO:0007669"/>
    <property type="project" value="UniProtKB-KW"/>
</dbReference>
<comment type="caution">
    <text evidence="3">The sequence shown here is derived from an EMBL/GenBank/DDBJ whole genome shotgun (WGS) entry which is preliminary data.</text>
</comment>
<dbReference type="Gene3D" id="3.40.50.12030">
    <property type="entry name" value="Uncharacterised protein family UPF0261, NC domain"/>
    <property type="match status" value="1"/>
</dbReference>
<dbReference type="PANTHER" id="PTHR31862">
    <property type="entry name" value="UPF0261 DOMAIN PROTEIN (AFU_ORTHOLOGUE AFUA_1G10120)"/>
    <property type="match status" value="1"/>
</dbReference>
<dbReference type="EMBL" id="JACPUR010000041">
    <property type="protein sequence ID" value="MBI3129591.1"/>
    <property type="molecule type" value="Genomic_DNA"/>
</dbReference>
<accession>A0A932I5F3</accession>
<sequence length="424" mass="44422">MPDPIVTVLATLDSKGEEARCACEALRRAGAVPRLVDTSCRPHAAPGDYLPAGRLAEEAGRRWEELAPMERGAAADVIVAGGRKVLSAWLREGELAGVLGLGGANGANIACGIMRALPPLLPKVMVSPVAATAAVQWFVAESDIAMFPSIGDFSLNRFTRAIIGSASLAAAAMARGWATRSGAAEKKIPLVGVSSFGGTAACVNRVEARLREAGFEVILFHASGPGGRALESLARLGELAGVVDVTTHEMTDLLVGGVYSAGEGRLRGAGEAGIPQVVVPGALDHANFWAGQVPEAYRGRAFFRYNPQNLLMRTNEEEFEALGRMVAERLNAAKGPFAVLIPKRGYSEHTKRAAHDLEGRPVGPWLQPEADAAFARSLRAHLKRGRAEELDLHINDPAFADACADAFLEMARAGAGAPAGGEGG</sequence>
<feature type="domain" description="UPF0261" evidence="2">
    <location>
        <begin position="189"/>
        <end position="410"/>
    </location>
</feature>
<keyword evidence="3" id="KW-0547">Nucleotide-binding</keyword>
<dbReference type="Gene3D" id="3.40.50.12020">
    <property type="entry name" value="Uncharacterised protein family UPF0261, NN domain"/>
    <property type="match status" value="1"/>
</dbReference>
<dbReference type="NCBIfam" id="NF002674">
    <property type="entry name" value="PRK02399.1-2"/>
    <property type="match status" value="1"/>
</dbReference>
<dbReference type="InterPro" id="IPR056778">
    <property type="entry name" value="UPF0261_C"/>
</dbReference>
<evidence type="ECO:0000313" key="3">
    <source>
        <dbReference type="EMBL" id="MBI3129591.1"/>
    </source>
</evidence>
<evidence type="ECO:0000259" key="1">
    <source>
        <dbReference type="Pfam" id="PF06792"/>
    </source>
</evidence>